<organism evidence="1 2">
    <name type="scientific">Pycnococcus provasolii</name>
    <dbReference type="NCBI Taxonomy" id="41880"/>
    <lineage>
        <taxon>Eukaryota</taxon>
        <taxon>Viridiplantae</taxon>
        <taxon>Chlorophyta</taxon>
        <taxon>Pseudoscourfieldiophyceae</taxon>
        <taxon>Pseudoscourfieldiales</taxon>
        <taxon>Pycnococcaceae</taxon>
        <taxon>Pycnococcus</taxon>
    </lineage>
</organism>
<dbReference type="EMBL" id="BNJQ01000034">
    <property type="protein sequence ID" value="GHP11336.1"/>
    <property type="molecule type" value="Genomic_DNA"/>
</dbReference>
<accession>A0A830HV56</accession>
<evidence type="ECO:0000313" key="2">
    <source>
        <dbReference type="Proteomes" id="UP000660262"/>
    </source>
</evidence>
<reference evidence="1" key="1">
    <citation type="submission" date="2020-10" db="EMBL/GenBank/DDBJ databases">
        <title>Unveiling of a novel bifunctional photoreceptor, Dualchrome1, isolated from a cosmopolitan green alga.</title>
        <authorList>
            <person name="Suzuki S."/>
            <person name="Kawachi M."/>
        </authorList>
    </citation>
    <scope>NUCLEOTIDE SEQUENCE</scope>
    <source>
        <strain evidence="1">NIES 2893</strain>
    </source>
</reference>
<evidence type="ECO:0000313" key="1">
    <source>
        <dbReference type="EMBL" id="GHP11336.1"/>
    </source>
</evidence>
<sequence length="181" mass="20469">MSLCDYRYIPALFLKRSRNGVSHVLGYGVASNGHFDHYYRTQSKSHASANSKQAIACHAGDICVVVYEASLSRFDVFHVGAGQALSFYTRDTEKRWHCNIRSTVEWEENGNLNGSPAMPPSFSPWWATCQVDVAYRPLRSWQSIMETFAPTTPHRRMHDDYYATTPPAAGPIKSKHRVKIA</sequence>
<gene>
    <name evidence="1" type="ORF">PPROV_001006400</name>
</gene>
<proteinExistence type="predicted"/>
<dbReference type="AlphaFoldDB" id="A0A830HV56"/>
<dbReference type="Proteomes" id="UP000660262">
    <property type="component" value="Unassembled WGS sequence"/>
</dbReference>
<keyword evidence="2" id="KW-1185">Reference proteome</keyword>
<name>A0A830HV56_9CHLO</name>
<protein>
    <submittedName>
        <fullName evidence="1">Uncharacterized protein</fullName>
    </submittedName>
</protein>
<comment type="caution">
    <text evidence="1">The sequence shown here is derived from an EMBL/GenBank/DDBJ whole genome shotgun (WGS) entry which is preliminary data.</text>
</comment>